<evidence type="ECO:0000313" key="10">
    <source>
        <dbReference type="EMBL" id="ETO10553.1"/>
    </source>
</evidence>
<keyword evidence="6" id="KW-0472">Membrane</keyword>
<evidence type="ECO:0000256" key="5">
    <source>
        <dbReference type="ARBA" id="ARBA00023065"/>
    </source>
</evidence>
<reference evidence="10 11" key="1">
    <citation type="journal article" date="2013" name="Curr. Biol.">
        <title>The Genome of the Foraminiferan Reticulomyxa filosa.</title>
        <authorList>
            <person name="Glockner G."/>
            <person name="Hulsmann N."/>
            <person name="Schleicher M."/>
            <person name="Noegel A.A."/>
            <person name="Eichinger L."/>
            <person name="Gallinger C."/>
            <person name="Pawlowski J."/>
            <person name="Sierra R."/>
            <person name="Euteneuer U."/>
            <person name="Pillet L."/>
            <person name="Moustafa A."/>
            <person name="Platzer M."/>
            <person name="Groth M."/>
            <person name="Szafranski K."/>
            <person name="Schliwa M."/>
        </authorList>
    </citation>
    <scope>NUCLEOTIDE SEQUENCE [LARGE SCALE GENOMIC DNA]</scope>
</reference>
<gene>
    <name evidence="10" type="ORF">RFI_26825</name>
</gene>
<dbReference type="GO" id="GO:0045259">
    <property type="term" value="C:proton-transporting ATP synthase complex"/>
    <property type="evidence" value="ECO:0007669"/>
    <property type="project" value="UniProtKB-KW"/>
</dbReference>
<keyword evidence="8" id="KW-0066">ATP synthesis</keyword>
<feature type="region of interest" description="Disordered" evidence="9">
    <location>
        <begin position="1"/>
        <end position="32"/>
    </location>
</feature>
<dbReference type="GO" id="GO:0046933">
    <property type="term" value="F:proton-transporting ATP synthase activity, rotational mechanism"/>
    <property type="evidence" value="ECO:0007669"/>
    <property type="project" value="InterPro"/>
</dbReference>
<dbReference type="Gene3D" id="1.10.287.80">
    <property type="entry name" value="ATP synthase, gamma subunit, helix hairpin domain"/>
    <property type="match status" value="1"/>
</dbReference>
<comment type="similarity">
    <text evidence="2">Belongs to the ATPase gamma chain family.</text>
</comment>
<evidence type="ECO:0000256" key="7">
    <source>
        <dbReference type="ARBA" id="ARBA00023196"/>
    </source>
</evidence>
<evidence type="ECO:0000256" key="1">
    <source>
        <dbReference type="ARBA" id="ARBA00004170"/>
    </source>
</evidence>
<comment type="subcellular location">
    <subcellularLocation>
        <location evidence="1">Membrane</location>
        <topology evidence="1">Peripheral membrane protein</topology>
    </subcellularLocation>
</comment>
<dbReference type="AlphaFoldDB" id="X6M974"/>
<evidence type="ECO:0000313" key="11">
    <source>
        <dbReference type="Proteomes" id="UP000023152"/>
    </source>
</evidence>
<keyword evidence="5" id="KW-0406">Ion transport</keyword>
<organism evidence="10 11">
    <name type="scientific">Reticulomyxa filosa</name>
    <dbReference type="NCBI Taxonomy" id="46433"/>
    <lineage>
        <taxon>Eukaryota</taxon>
        <taxon>Sar</taxon>
        <taxon>Rhizaria</taxon>
        <taxon>Retaria</taxon>
        <taxon>Foraminifera</taxon>
        <taxon>Monothalamids</taxon>
        <taxon>Reticulomyxidae</taxon>
        <taxon>Reticulomyxa</taxon>
    </lineage>
</organism>
<keyword evidence="4" id="KW-0375">Hydrogen ion transport</keyword>
<comment type="caution">
    <text evidence="10">The sequence shown here is derived from an EMBL/GenBank/DDBJ whole genome shotgun (WGS) entry which is preliminary data.</text>
</comment>
<evidence type="ECO:0000256" key="3">
    <source>
        <dbReference type="ARBA" id="ARBA00022448"/>
    </source>
</evidence>
<evidence type="ECO:0000256" key="2">
    <source>
        <dbReference type="ARBA" id="ARBA00007681"/>
    </source>
</evidence>
<name>X6M974_RETFI</name>
<dbReference type="SUPFAM" id="SSF52943">
    <property type="entry name" value="ATP synthase (F1-ATPase), gamma subunit"/>
    <property type="match status" value="1"/>
</dbReference>
<feature type="compositionally biased region" description="Basic and acidic residues" evidence="9">
    <location>
        <begin position="1"/>
        <end position="28"/>
    </location>
</feature>
<dbReference type="EMBL" id="ASPP01023396">
    <property type="protein sequence ID" value="ETO10553.1"/>
    <property type="molecule type" value="Genomic_DNA"/>
</dbReference>
<evidence type="ECO:0000256" key="8">
    <source>
        <dbReference type="ARBA" id="ARBA00023310"/>
    </source>
</evidence>
<keyword evidence="7" id="KW-0139">CF(1)</keyword>
<dbReference type="Proteomes" id="UP000023152">
    <property type="component" value="Unassembled WGS sequence"/>
</dbReference>
<keyword evidence="3" id="KW-0813">Transport</keyword>
<accession>X6M974</accession>
<keyword evidence="11" id="KW-1185">Reference proteome</keyword>
<sequence>MPEVKRLWDSAGKVETKQSKTKNEDNNKTKKQVGQICKSMRNVAAGALPGVERHLGNARPFGGLVLPFFELESDPKEVQNVLHIAIGTERGLCGAVSSNTVRSHFFFDFVFLAIFFF</sequence>
<protein>
    <submittedName>
        <fullName evidence="10">Uncharacterized protein</fullName>
    </submittedName>
</protein>
<evidence type="ECO:0000256" key="6">
    <source>
        <dbReference type="ARBA" id="ARBA00023136"/>
    </source>
</evidence>
<evidence type="ECO:0000256" key="4">
    <source>
        <dbReference type="ARBA" id="ARBA00022781"/>
    </source>
</evidence>
<dbReference type="InterPro" id="IPR035968">
    <property type="entry name" value="ATP_synth_F1_ATPase_gsu"/>
</dbReference>
<evidence type="ECO:0000256" key="9">
    <source>
        <dbReference type="SAM" id="MobiDB-lite"/>
    </source>
</evidence>
<proteinExistence type="inferred from homology"/>